<gene>
    <name evidence="5" type="primary">PDE3A_1</name>
    <name evidence="5" type="ORF">EYF80_062299</name>
</gene>
<evidence type="ECO:0000256" key="2">
    <source>
        <dbReference type="ARBA" id="ARBA00022801"/>
    </source>
</evidence>
<evidence type="ECO:0000313" key="5">
    <source>
        <dbReference type="EMBL" id="TNN27556.1"/>
    </source>
</evidence>
<feature type="region of interest" description="Disordered" evidence="3">
    <location>
        <begin position="229"/>
        <end position="278"/>
    </location>
</feature>
<dbReference type="Gene3D" id="1.10.1300.10">
    <property type="entry name" value="3'5'-cyclic nucleotide phosphodiesterase, catalytic domain"/>
    <property type="match status" value="1"/>
</dbReference>
<feature type="region of interest" description="Disordered" evidence="3">
    <location>
        <begin position="153"/>
        <end position="196"/>
    </location>
</feature>
<dbReference type="InterPro" id="IPR036971">
    <property type="entry name" value="PDEase_catalytic_dom_sf"/>
</dbReference>
<dbReference type="GO" id="GO:0004114">
    <property type="term" value="F:3',5'-cyclic-nucleotide phosphodiesterase activity"/>
    <property type="evidence" value="ECO:0007669"/>
    <property type="project" value="InterPro"/>
</dbReference>
<dbReference type="Proteomes" id="UP000314294">
    <property type="component" value="Unassembled WGS sequence"/>
</dbReference>
<dbReference type="SUPFAM" id="SSF109604">
    <property type="entry name" value="HD-domain/PDEase-like"/>
    <property type="match status" value="1"/>
</dbReference>
<keyword evidence="2" id="KW-0378">Hydrolase</keyword>
<dbReference type="AlphaFoldDB" id="A0A4Z2EFA2"/>
<comment type="caution">
    <text evidence="5">The sequence shown here is derived from an EMBL/GenBank/DDBJ whole genome shotgun (WGS) entry which is preliminary data.</text>
</comment>
<sequence>MSRPEYNFLANLDHGEFKRFRFLVIEAILATDLKKHFDFLAEFNAKVGDEGVSGIDWTNENDRMLVCQMCIKLADVNGPLKSKELHLQWTDGIVNEFYEQGDEEAGLGLPVSPFMDRSAPQLAKLQESFIAHIVAPLCSSYDAAALMPGRWLEPADGEAEPEGEEEEEEEEDTAEDEDASTGSGASQRRRDSRRRSGRKVFCQITHHILENHEMWKRVIAAEEEAERGDAIAAIREEEEEPASKGEESIDGRLDDREEVPTVEEEESLQSGGKEEEPE</sequence>
<organism evidence="5 6">
    <name type="scientific">Liparis tanakae</name>
    <name type="common">Tanaka's snailfish</name>
    <dbReference type="NCBI Taxonomy" id="230148"/>
    <lineage>
        <taxon>Eukaryota</taxon>
        <taxon>Metazoa</taxon>
        <taxon>Chordata</taxon>
        <taxon>Craniata</taxon>
        <taxon>Vertebrata</taxon>
        <taxon>Euteleostomi</taxon>
        <taxon>Actinopterygii</taxon>
        <taxon>Neopterygii</taxon>
        <taxon>Teleostei</taxon>
        <taxon>Neoteleostei</taxon>
        <taxon>Acanthomorphata</taxon>
        <taxon>Eupercaria</taxon>
        <taxon>Perciformes</taxon>
        <taxon>Cottioidei</taxon>
        <taxon>Cottales</taxon>
        <taxon>Liparidae</taxon>
        <taxon>Liparis</taxon>
    </lineage>
</organism>
<evidence type="ECO:0000259" key="4">
    <source>
        <dbReference type="PROSITE" id="PS51845"/>
    </source>
</evidence>
<name>A0A4Z2EFA2_9TELE</name>
<proteinExistence type="predicted"/>
<protein>
    <submittedName>
        <fullName evidence="5">cGMP-inhibited 3',5'-cyclic phosphodiesterase A</fullName>
    </submittedName>
</protein>
<dbReference type="EMBL" id="SRLO01008089">
    <property type="protein sequence ID" value="TNN27556.1"/>
    <property type="molecule type" value="Genomic_DNA"/>
</dbReference>
<dbReference type="Pfam" id="PF00233">
    <property type="entry name" value="PDEase_I"/>
    <property type="match status" value="1"/>
</dbReference>
<keyword evidence="6" id="KW-1185">Reference proteome</keyword>
<dbReference type="InterPro" id="IPR002073">
    <property type="entry name" value="PDEase_catalytic_dom"/>
</dbReference>
<feature type="domain" description="PDEase" evidence="4">
    <location>
        <begin position="1"/>
        <end position="222"/>
    </location>
</feature>
<dbReference type="OrthoDB" id="546632at2759"/>
<evidence type="ECO:0000313" key="6">
    <source>
        <dbReference type="Proteomes" id="UP000314294"/>
    </source>
</evidence>
<dbReference type="PROSITE" id="PS51845">
    <property type="entry name" value="PDEASE_I_2"/>
    <property type="match status" value="1"/>
</dbReference>
<dbReference type="GO" id="GO:0046872">
    <property type="term" value="F:metal ion binding"/>
    <property type="evidence" value="ECO:0007669"/>
    <property type="project" value="UniProtKB-KW"/>
</dbReference>
<feature type="compositionally biased region" description="Acidic residues" evidence="3">
    <location>
        <begin position="155"/>
        <end position="179"/>
    </location>
</feature>
<dbReference type="PANTHER" id="PTHR11347">
    <property type="entry name" value="CYCLIC NUCLEOTIDE PHOSPHODIESTERASE"/>
    <property type="match status" value="1"/>
</dbReference>
<keyword evidence="1" id="KW-0479">Metal-binding</keyword>
<evidence type="ECO:0000256" key="1">
    <source>
        <dbReference type="ARBA" id="ARBA00022723"/>
    </source>
</evidence>
<dbReference type="GO" id="GO:0007165">
    <property type="term" value="P:signal transduction"/>
    <property type="evidence" value="ECO:0007669"/>
    <property type="project" value="InterPro"/>
</dbReference>
<evidence type="ECO:0000256" key="3">
    <source>
        <dbReference type="SAM" id="MobiDB-lite"/>
    </source>
</evidence>
<feature type="compositionally biased region" description="Basic and acidic residues" evidence="3">
    <location>
        <begin position="241"/>
        <end position="259"/>
    </location>
</feature>
<reference evidence="5 6" key="1">
    <citation type="submission" date="2019-03" db="EMBL/GenBank/DDBJ databases">
        <title>First draft genome of Liparis tanakae, snailfish: a comprehensive survey of snailfish specific genes.</title>
        <authorList>
            <person name="Kim W."/>
            <person name="Song I."/>
            <person name="Jeong J.-H."/>
            <person name="Kim D."/>
            <person name="Kim S."/>
            <person name="Ryu S."/>
            <person name="Song J.Y."/>
            <person name="Lee S.K."/>
        </authorList>
    </citation>
    <scope>NUCLEOTIDE SEQUENCE [LARGE SCALE GENOMIC DNA]</scope>
    <source>
        <tissue evidence="5">Muscle</tissue>
    </source>
</reference>
<accession>A0A4Z2EFA2</accession>